<feature type="domain" description="SGTA homodimerisation" evidence="6">
    <location>
        <begin position="6"/>
        <end position="69"/>
    </location>
</feature>
<dbReference type="InterPro" id="IPR032374">
    <property type="entry name" value="SGTA_dimer"/>
</dbReference>
<dbReference type="PANTHER" id="PTHR45831">
    <property type="entry name" value="LD24721P"/>
    <property type="match status" value="1"/>
</dbReference>
<evidence type="ECO:0000313" key="8">
    <source>
        <dbReference type="Proteomes" id="UP000664859"/>
    </source>
</evidence>
<dbReference type="Gene3D" id="1.20.5.420">
    <property type="entry name" value="Immunoglobulin FC, subunit C"/>
    <property type="match status" value="1"/>
</dbReference>
<dbReference type="PROSITE" id="PS50293">
    <property type="entry name" value="TPR_REGION"/>
    <property type="match status" value="1"/>
</dbReference>
<name>A0A835ZH25_9STRA</name>
<dbReference type="GO" id="GO:0006620">
    <property type="term" value="P:post-translational protein targeting to endoplasmic reticulum membrane"/>
    <property type="evidence" value="ECO:0007669"/>
    <property type="project" value="TreeGrafter"/>
</dbReference>
<dbReference type="InterPro" id="IPR047150">
    <property type="entry name" value="SGT"/>
</dbReference>
<comment type="caution">
    <text evidence="7">The sequence shown here is derived from an EMBL/GenBank/DDBJ whole genome shotgun (WGS) entry which is preliminary data.</text>
</comment>
<evidence type="ECO:0000256" key="3">
    <source>
        <dbReference type="ARBA" id="ARBA00022803"/>
    </source>
</evidence>
<dbReference type="InterPro" id="IPR011990">
    <property type="entry name" value="TPR-like_helical_dom_sf"/>
</dbReference>
<dbReference type="Gene3D" id="1.10.260.100">
    <property type="match status" value="1"/>
</dbReference>
<evidence type="ECO:0000256" key="5">
    <source>
        <dbReference type="SAM" id="MobiDB-lite"/>
    </source>
</evidence>
<accession>A0A835ZH25</accession>
<evidence type="ECO:0000256" key="4">
    <source>
        <dbReference type="PROSITE-ProRule" id="PRU00339"/>
    </source>
</evidence>
<evidence type="ECO:0000256" key="1">
    <source>
        <dbReference type="ARBA" id="ARBA00008175"/>
    </source>
</evidence>
<dbReference type="SUPFAM" id="SSF48452">
    <property type="entry name" value="TPR-like"/>
    <property type="match status" value="1"/>
</dbReference>
<comment type="similarity">
    <text evidence="1">Belongs to the SGT family.</text>
</comment>
<gene>
    <name evidence="7" type="ORF">JKP88DRAFT_352096</name>
</gene>
<feature type="compositionally biased region" description="Basic and acidic residues" evidence="5">
    <location>
        <begin position="157"/>
        <end position="166"/>
    </location>
</feature>
<dbReference type="GO" id="GO:0060090">
    <property type="term" value="F:molecular adaptor activity"/>
    <property type="evidence" value="ECO:0007669"/>
    <property type="project" value="TreeGrafter"/>
</dbReference>
<reference evidence="7" key="1">
    <citation type="submission" date="2021-02" db="EMBL/GenBank/DDBJ databases">
        <title>First Annotated Genome of the Yellow-green Alga Tribonema minus.</title>
        <authorList>
            <person name="Mahan K.M."/>
        </authorList>
    </citation>
    <scope>NUCLEOTIDE SEQUENCE</scope>
    <source>
        <strain evidence="7">UTEX B ZZ1240</strain>
    </source>
</reference>
<dbReference type="Gene3D" id="1.25.40.10">
    <property type="entry name" value="Tetratricopeptide repeat domain"/>
    <property type="match status" value="1"/>
</dbReference>
<dbReference type="GO" id="GO:0072380">
    <property type="term" value="C:TRC complex"/>
    <property type="evidence" value="ECO:0007669"/>
    <property type="project" value="TreeGrafter"/>
</dbReference>
<protein>
    <recommendedName>
        <fullName evidence="6">SGTA homodimerisation domain-containing protein</fullName>
    </recommendedName>
</protein>
<dbReference type="GO" id="GO:0016020">
    <property type="term" value="C:membrane"/>
    <property type="evidence" value="ECO:0007669"/>
    <property type="project" value="TreeGrafter"/>
</dbReference>
<feature type="compositionally biased region" description="Acidic residues" evidence="5">
    <location>
        <begin position="133"/>
        <end position="156"/>
    </location>
</feature>
<keyword evidence="2" id="KW-0677">Repeat</keyword>
<evidence type="ECO:0000256" key="2">
    <source>
        <dbReference type="ARBA" id="ARBA00022737"/>
    </source>
</evidence>
<feature type="repeat" description="TPR" evidence="4">
    <location>
        <begin position="161"/>
        <end position="194"/>
    </location>
</feature>
<dbReference type="OrthoDB" id="2423701at2759"/>
<dbReference type="PANTHER" id="PTHR45831:SF2">
    <property type="entry name" value="LD24721P"/>
    <property type="match status" value="1"/>
</dbReference>
<dbReference type="Proteomes" id="UP000664859">
    <property type="component" value="Unassembled WGS sequence"/>
</dbReference>
<keyword evidence="8" id="KW-1185">Reference proteome</keyword>
<proteinExistence type="inferred from homology"/>
<dbReference type="SMART" id="SM00028">
    <property type="entry name" value="TPR"/>
    <property type="match status" value="3"/>
</dbReference>
<dbReference type="EMBL" id="JAFCMP010000011">
    <property type="protein sequence ID" value="KAG5192074.1"/>
    <property type="molecule type" value="Genomic_DNA"/>
</dbReference>
<sequence>MAADPKAIAFAVVQYLEGLAGSSDGAVDDVSQLTAAATALKAAFGVDTADAAQAKELSYEPATLDSIFAAGVKATGAVTALQEREAMMQNPLFKKFVGVISAKAPLAAEGTPEYDVQMNKIIATFKTKFGNKEEEEEEEEADEEEEEEAEDEVDPEAEAKAEAAKAEGNEYIKTQAFRKAEAAYSRALDLSPTGPNSHIYHCNRAAARCFLNDWDAAVEDCLASIDLSPAYIKAYARLGYAYYNMEDWEAAVKAYTKAIELEPNNTANKESLKKAEAKLKAVRSASSSVARGAPAAGGAGGMDMSALAGMLGGAGGGEGGLAGLLNNPAIMKMAQDPAVMKMAQGMMSNPAMMAQMQQMMGGGGGGMPDMSALAGMMGGAGGAPGGMPPPPASGSRGAGIQDDPEMMELQELMQREGPMAAMQKVGNNPRLQAKIMEMMQKGGMGGMS</sequence>
<evidence type="ECO:0000259" key="6">
    <source>
        <dbReference type="Pfam" id="PF16546"/>
    </source>
</evidence>
<feature type="repeat" description="TPR" evidence="4">
    <location>
        <begin position="232"/>
        <end position="265"/>
    </location>
</feature>
<dbReference type="AlphaFoldDB" id="A0A835ZH25"/>
<dbReference type="InterPro" id="IPR019734">
    <property type="entry name" value="TPR_rpt"/>
</dbReference>
<organism evidence="7 8">
    <name type="scientific">Tribonema minus</name>
    <dbReference type="NCBI Taxonomy" id="303371"/>
    <lineage>
        <taxon>Eukaryota</taxon>
        <taxon>Sar</taxon>
        <taxon>Stramenopiles</taxon>
        <taxon>Ochrophyta</taxon>
        <taxon>PX clade</taxon>
        <taxon>Xanthophyceae</taxon>
        <taxon>Tribonematales</taxon>
        <taxon>Tribonemataceae</taxon>
        <taxon>Tribonema</taxon>
    </lineage>
</organism>
<dbReference type="Pfam" id="PF16546">
    <property type="entry name" value="SGTA_dimer"/>
    <property type="match status" value="1"/>
</dbReference>
<keyword evidence="3 4" id="KW-0802">TPR repeat</keyword>
<feature type="region of interest" description="Disordered" evidence="5">
    <location>
        <begin position="128"/>
        <end position="166"/>
    </location>
</feature>
<dbReference type="Pfam" id="PF00515">
    <property type="entry name" value="TPR_1"/>
    <property type="match status" value="1"/>
</dbReference>
<dbReference type="PROSITE" id="PS50005">
    <property type="entry name" value="TPR"/>
    <property type="match status" value="2"/>
</dbReference>
<evidence type="ECO:0000313" key="7">
    <source>
        <dbReference type="EMBL" id="KAG5192074.1"/>
    </source>
</evidence>